<evidence type="ECO:0000256" key="1">
    <source>
        <dbReference type="ARBA" id="ARBA00004141"/>
    </source>
</evidence>
<evidence type="ECO:0000259" key="7">
    <source>
        <dbReference type="Pfam" id="PF08044"/>
    </source>
</evidence>
<evidence type="ECO:0000256" key="6">
    <source>
        <dbReference type="SAM" id="Phobius"/>
    </source>
</evidence>
<dbReference type="Pfam" id="PF08044">
    <property type="entry name" value="DUF1707"/>
    <property type="match status" value="1"/>
</dbReference>
<reference evidence="8 9" key="1">
    <citation type="submission" date="2017-07" db="EMBL/GenBank/DDBJ databases">
        <title>Draft whole genome sequences of clinical Proprionibacteriaceae strains.</title>
        <authorList>
            <person name="Bernier A.-M."/>
            <person name="Bernard K."/>
            <person name="Domingo M.-C."/>
        </authorList>
    </citation>
    <scope>NUCLEOTIDE SEQUENCE [LARGE SCALE GENOMIC DNA]</scope>
    <source>
        <strain evidence="8 9">NML 030167</strain>
    </source>
</reference>
<evidence type="ECO:0000313" key="9">
    <source>
        <dbReference type="Proteomes" id="UP000215896"/>
    </source>
</evidence>
<protein>
    <recommendedName>
        <fullName evidence="7">DUF1707 domain-containing protein</fullName>
    </recommendedName>
</protein>
<feature type="transmembrane region" description="Helical" evidence="6">
    <location>
        <begin position="131"/>
        <end position="148"/>
    </location>
</feature>
<comment type="caution">
    <text evidence="8">The sequence shown here is derived from an EMBL/GenBank/DDBJ whole genome shotgun (WGS) entry which is preliminary data.</text>
</comment>
<feature type="transmembrane region" description="Helical" evidence="6">
    <location>
        <begin position="168"/>
        <end position="190"/>
    </location>
</feature>
<sequence length="222" mass="23751">MAPRSARAEGGVMSEPTPDEAPGLALFVTTEQRERAEGVLAEAYADGRLTEAEFDQRLDQVLSARTRRELNTAFYGLIEAPTPGPVTPEGRGRAIAALTHLSGLGTLVLGPAAVFALSSKGSYVRQEAMKAFWFQLAAIIACLTVAWADLNLVVPGWGMLGAGGRNIWIEGTFGVLWVVLTWTGAINAATGNRWRENLQRAVTATRQAVDPDTRMQPKTSGG</sequence>
<dbReference type="OrthoDB" id="3734539at2"/>
<dbReference type="EMBL" id="NMVO01000012">
    <property type="protein sequence ID" value="OYO14505.1"/>
    <property type="molecule type" value="Genomic_DNA"/>
</dbReference>
<feature type="transmembrane region" description="Helical" evidence="6">
    <location>
        <begin position="94"/>
        <end position="119"/>
    </location>
</feature>
<dbReference type="InterPro" id="IPR012551">
    <property type="entry name" value="DUF1707_SHOCT-like"/>
</dbReference>
<keyword evidence="9" id="KW-1185">Reference proteome</keyword>
<gene>
    <name evidence="8" type="ORF">CGZ94_07895</name>
</gene>
<keyword evidence="4 6" id="KW-0472">Membrane</keyword>
<keyword evidence="3 6" id="KW-1133">Transmembrane helix</keyword>
<organism evidence="8 9">
    <name type="scientific">Enemella evansiae</name>
    <dbReference type="NCBI Taxonomy" id="2016499"/>
    <lineage>
        <taxon>Bacteria</taxon>
        <taxon>Bacillati</taxon>
        <taxon>Actinomycetota</taxon>
        <taxon>Actinomycetes</taxon>
        <taxon>Propionibacteriales</taxon>
        <taxon>Propionibacteriaceae</taxon>
        <taxon>Enemella</taxon>
    </lineage>
</organism>
<evidence type="ECO:0000256" key="5">
    <source>
        <dbReference type="SAM" id="MobiDB-lite"/>
    </source>
</evidence>
<evidence type="ECO:0000256" key="4">
    <source>
        <dbReference type="ARBA" id="ARBA00023136"/>
    </source>
</evidence>
<dbReference type="Proteomes" id="UP000215896">
    <property type="component" value="Unassembled WGS sequence"/>
</dbReference>
<accession>A0A255GFA7</accession>
<proteinExistence type="predicted"/>
<keyword evidence="2 6" id="KW-0812">Transmembrane</keyword>
<dbReference type="Pfam" id="PF09685">
    <property type="entry name" value="MamF_MmsF"/>
    <property type="match status" value="1"/>
</dbReference>
<dbReference type="AlphaFoldDB" id="A0A255GFA7"/>
<comment type="subcellular location">
    <subcellularLocation>
        <location evidence="1">Membrane</location>
        <topology evidence="1">Multi-pass membrane protein</topology>
    </subcellularLocation>
</comment>
<evidence type="ECO:0000313" key="8">
    <source>
        <dbReference type="EMBL" id="OYO14505.1"/>
    </source>
</evidence>
<evidence type="ECO:0000256" key="2">
    <source>
        <dbReference type="ARBA" id="ARBA00022692"/>
    </source>
</evidence>
<feature type="domain" description="DUF1707" evidence="7">
    <location>
        <begin position="29"/>
        <end position="77"/>
    </location>
</feature>
<name>A0A255GFA7_9ACTN</name>
<evidence type="ECO:0000256" key="3">
    <source>
        <dbReference type="ARBA" id="ARBA00022989"/>
    </source>
</evidence>
<dbReference type="InterPro" id="IPR019109">
    <property type="entry name" value="MamF_MmsF"/>
</dbReference>
<feature type="region of interest" description="Disordered" evidence="5">
    <location>
        <begin position="1"/>
        <end position="22"/>
    </location>
</feature>